<accession>A0ABN9E119</accession>
<proteinExistence type="predicted"/>
<keyword evidence="1" id="KW-0812">Transmembrane</keyword>
<dbReference type="Proteomes" id="UP001162483">
    <property type="component" value="Unassembled WGS sequence"/>
</dbReference>
<evidence type="ECO:0000313" key="2">
    <source>
        <dbReference type="EMBL" id="CAI9578484.1"/>
    </source>
</evidence>
<keyword evidence="1" id="KW-0472">Membrane</keyword>
<dbReference type="EMBL" id="CATNWA010015007">
    <property type="protein sequence ID" value="CAI9578484.1"/>
    <property type="molecule type" value="Genomic_DNA"/>
</dbReference>
<comment type="caution">
    <text evidence="2">The sequence shown here is derived from an EMBL/GenBank/DDBJ whole genome shotgun (WGS) entry which is preliminary data.</text>
</comment>
<feature type="transmembrane region" description="Helical" evidence="1">
    <location>
        <begin position="6"/>
        <end position="27"/>
    </location>
</feature>
<organism evidence="2 3">
    <name type="scientific">Staurois parvus</name>
    <dbReference type="NCBI Taxonomy" id="386267"/>
    <lineage>
        <taxon>Eukaryota</taxon>
        <taxon>Metazoa</taxon>
        <taxon>Chordata</taxon>
        <taxon>Craniata</taxon>
        <taxon>Vertebrata</taxon>
        <taxon>Euteleostomi</taxon>
        <taxon>Amphibia</taxon>
        <taxon>Batrachia</taxon>
        <taxon>Anura</taxon>
        <taxon>Neobatrachia</taxon>
        <taxon>Ranoidea</taxon>
        <taxon>Ranidae</taxon>
        <taxon>Staurois</taxon>
    </lineage>
</organism>
<keyword evidence="1" id="KW-1133">Transmembrane helix</keyword>
<evidence type="ECO:0000256" key="1">
    <source>
        <dbReference type="SAM" id="Phobius"/>
    </source>
</evidence>
<evidence type="ECO:0000313" key="3">
    <source>
        <dbReference type="Proteomes" id="UP001162483"/>
    </source>
</evidence>
<protein>
    <submittedName>
        <fullName evidence="2">Uncharacterized protein</fullName>
    </submittedName>
</protein>
<keyword evidence="3" id="KW-1185">Reference proteome</keyword>
<reference evidence="2" key="1">
    <citation type="submission" date="2023-05" db="EMBL/GenBank/DDBJ databases">
        <authorList>
            <person name="Stuckert A."/>
        </authorList>
    </citation>
    <scope>NUCLEOTIDE SEQUENCE</scope>
</reference>
<sequence length="49" mass="5482">MAARVTLHFLAGFAHTAPPYLCCYWLLRMSITGSRLETPGLGLCDRRQS</sequence>
<name>A0ABN9E119_9NEOB</name>
<gene>
    <name evidence="2" type="ORF">SPARVUS_LOCUS8936413</name>
</gene>